<sequence length="147" mass="15394">MALPSELGSQPAATVLQLSSSEDSATASSSAEIRVAVLQPPQNNLVTTSELLFWWNSSSGFPSAPACINPLDGEFAASETPAPIHALPITMKAPLFLYILFALLDLGACLQCEVCTGFGRDCMGSMETCSSGEDSCAITVFESLIGR</sequence>
<dbReference type="GO" id="GO:0005576">
    <property type="term" value="C:extracellular region"/>
    <property type="evidence" value="ECO:0007669"/>
    <property type="project" value="UniProtKB-SubCell"/>
</dbReference>
<evidence type="ECO:0000256" key="4">
    <source>
        <dbReference type="ARBA" id="ARBA00023157"/>
    </source>
</evidence>
<evidence type="ECO:0000259" key="5">
    <source>
        <dbReference type="Pfam" id="PF02988"/>
    </source>
</evidence>
<keyword evidence="7" id="KW-1185">Reference proteome</keyword>
<protein>
    <recommendedName>
        <fullName evidence="5">Phospholipase A2 inhibitor N-terminal domain-containing protein</fullName>
    </recommendedName>
</protein>
<keyword evidence="4" id="KW-1015">Disulfide bond</keyword>
<organism evidence="6 7">
    <name type="scientific">Chelonia mydas</name>
    <name type="common">Green sea-turtle</name>
    <name type="synonym">Chelonia agassizi</name>
    <dbReference type="NCBI Taxonomy" id="8469"/>
    <lineage>
        <taxon>Eukaryota</taxon>
        <taxon>Metazoa</taxon>
        <taxon>Chordata</taxon>
        <taxon>Craniata</taxon>
        <taxon>Vertebrata</taxon>
        <taxon>Euteleostomi</taxon>
        <taxon>Archelosauria</taxon>
        <taxon>Testudinata</taxon>
        <taxon>Testudines</taxon>
        <taxon>Cryptodira</taxon>
        <taxon>Durocryptodira</taxon>
        <taxon>Americhelydia</taxon>
        <taxon>Chelonioidea</taxon>
        <taxon>Cheloniidae</taxon>
        <taxon>Chelonia</taxon>
    </lineage>
</organism>
<evidence type="ECO:0000256" key="3">
    <source>
        <dbReference type="ARBA" id="ARBA00022525"/>
    </source>
</evidence>
<dbReference type="EMBL" id="KB573888">
    <property type="protein sequence ID" value="EMP27083.1"/>
    <property type="molecule type" value="Genomic_DNA"/>
</dbReference>
<dbReference type="GO" id="GO:0004859">
    <property type="term" value="F:phospholipase inhibitor activity"/>
    <property type="evidence" value="ECO:0007669"/>
    <property type="project" value="InterPro"/>
</dbReference>
<evidence type="ECO:0000313" key="7">
    <source>
        <dbReference type="Proteomes" id="UP000031443"/>
    </source>
</evidence>
<dbReference type="AlphaFoldDB" id="M7B4K9"/>
<dbReference type="InterPro" id="IPR004126">
    <property type="entry name" value="PLipase_A2_inh_N"/>
</dbReference>
<proteinExistence type="inferred from homology"/>
<feature type="domain" description="Phospholipase A2 inhibitor N-terminal" evidence="5">
    <location>
        <begin position="111"/>
        <end position="141"/>
    </location>
</feature>
<comment type="subcellular location">
    <subcellularLocation>
        <location evidence="1">Secreted</location>
    </subcellularLocation>
</comment>
<dbReference type="Proteomes" id="UP000031443">
    <property type="component" value="Unassembled WGS sequence"/>
</dbReference>
<keyword evidence="3" id="KW-0964">Secreted</keyword>
<name>M7B4K9_CHEMY</name>
<dbReference type="Pfam" id="PF02988">
    <property type="entry name" value="PLA2_inh"/>
    <property type="match status" value="1"/>
</dbReference>
<evidence type="ECO:0000256" key="2">
    <source>
        <dbReference type="ARBA" id="ARBA00006570"/>
    </source>
</evidence>
<accession>M7B4K9</accession>
<reference evidence="7" key="1">
    <citation type="journal article" date="2013" name="Nat. Genet.">
        <title>The draft genomes of soft-shell turtle and green sea turtle yield insights into the development and evolution of the turtle-specific body plan.</title>
        <authorList>
            <person name="Wang Z."/>
            <person name="Pascual-Anaya J."/>
            <person name="Zadissa A."/>
            <person name="Li W."/>
            <person name="Niimura Y."/>
            <person name="Huang Z."/>
            <person name="Li C."/>
            <person name="White S."/>
            <person name="Xiong Z."/>
            <person name="Fang D."/>
            <person name="Wang B."/>
            <person name="Ming Y."/>
            <person name="Chen Y."/>
            <person name="Zheng Y."/>
            <person name="Kuraku S."/>
            <person name="Pignatelli M."/>
            <person name="Herrero J."/>
            <person name="Beal K."/>
            <person name="Nozawa M."/>
            <person name="Li Q."/>
            <person name="Wang J."/>
            <person name="Zhang H."/>
            <person name="Yu L."/>
            <person name="Shigenobu S."/>
            <person name="Wang J."/>
            <person name="Liu J."/>
            <person name="Flicek P."/>
            <person name="Searle S."/>
            <person name="Wang J."/>
            <person name="Kuratani S."/>
            <person name="Yin Y."/>
            <person name="Aken B."/>
            <person name="Zhang G."/>
            <person name="Irie N."/>
        </authorList>
    </citation>
    <scope>NUCLEOTIDE SEQUENCE [LARGE SCALE GENOMIC DNA]</scope>
</reference>
<gene>
    <name evidence="6" type="ORF">UY3_15838</name>
</gene>
<comment type="similarity">
    <text evidence="2">Belongs to the CNF-like-inhibitor family.</text>
</comment>
<evidence type="ECO:0000313" key="6">
    <source>
        <dbReference type="EMBL" id="EMP27083.1"/>
    </source>
</evidence>
<dbReference type="CDD" id="cd23588">
    <property type="entry name" value="TFP_LU_ECD_PLIG"/>
    <property type="match status" value="1"/>
</dbReference>
<evidence type="ECO:0000256" key="1">
    <source>
        <dbReference type="ARBA" id="ARBA00004613"/>
    </source>
</evidence>